<evidence type="ECO:0000313" key="3">
    <source>
        <dbReference type="Proteomes" id="UP000298652"/>
    </source>
</evidence>
<name>A0A4U6USA1_SETVI</name>
<sequence length="36" mass="3514">MASGAGDQSSAAASTATRPSSTPTVELHPPGLLLPH</sequence>
<dbReference type="Gramene" id="TKW19268">
    <property type="protein sequence ID" value="TKW19268"/>
    <property type="gene ID" value="SEVIR_4G009501v2"/>
</dbReference>
<protein>
    <submittedName>
        <fullName evidence="2">Uncharacterized protein</fullName>
    </submittedName>
</protein>
<gene>
    <name evidence="2" type="ORF">SEVIR_4G009501v2</name>
</gene>
<evidence type="ECO:0000256" key="1">
    <source>
        <dbReference type="SAM" id="MobiDB-lite"/>
    </source>
</evidence>
<feature type="compositionally biased region" description="Low complexity" evidence="1">
    <location>
        <begin position="1"/>
        <end position="24"/>
    </location>
</feature>
<dbReference type="Proteomes" id="UP000298652">
    <property type="component" value="Chromosome 4"/>
</dbReference>
<reference evidence="2" key="1">
    <citation type="submission" date="2019-03" db="EMBL/GenBank/DDBJ databases">
        <title>WGS assembly of Setaria viridis.</title>
        <authorList>
            <person name="Huang P."/>
            <person name="Jenkins J."/>
            <person name="Grimwood J."/>
            <person name="Barry K."/>
            <person name="Healey A."/>
            <person name="Mamidi S."/>
            <person name="Sreedasyam A."/>
            <person name="Shu S."/>
            <person name="Feldman M."/>
            <person name="Wu J."/>
            <person name="Yu Y."/>
            <person name="Chen C."/>
            <person name="Johnson J."/>
            <person name="Rokhsar D."/>
            <person name="Baxter I."/>
            <person name="Schmutz J."/>
            <person name="Brutnell T."/>
            <person name="Kellogg E."/>
        </authorList>
    </citation>
    <scope>NUCLEOTIDE SEQUENCE [LARGE SCALE GENOMIC DNA]</scope>
</reference>
<dbReference type="EMBL" id="CM016555">
    <property type="protein sequence ID" value="TKW19268.1"/>
    <property type="molecule type" value="Genomic_DNA"/>
</dbReference>
<feature type="region of interest" description="Disordered" evidence="1">
    <location>
        <begin position="1"/>
        <end position="36"/>
    </location>
</feature>
<proteinExistence type="predicted"/>
<organism evidence="2 3">
    <name type="scientific">Setaria viridis</name>
    <name type="common">Green bristlegrass</name>
    <name type="synonym">Setaria italica subsp. viridis</name>
    <dbReference type="NCBI Taxonomy" id="4556"/>
    <lineage>
        <taxon>Eukaryota</taxon>
        <taxon>Viridiplantae</taxon>
        <taxon>Streptophyta</taxon>
        <taxon>Embryophyta</taxon>
        <taxon>Tracheophyta</taxon>
        <taxon>Spermatophyta</taxon>
        <taxon>Magnoliopsida</taxon>
        <taxon>Liliopsida</taxon>
        <taxon>Poales</taxon>
        <taxon>Poaceae</taxon>
        <taxon>PACMAD clade</taxon>
        <taxon>Panicoideae</taxon>
        <taxon>Panicodae</taxon>
        <taxon>Paniceae</taxon>
        <taxon>Cenchrinae</taxon>
        <taxon>Setaria</taxon>
    </lineage>
</organism>
<dbReference type="AlphaFoldDB" id="A0A4U6USA1"/>
<keyword evidence="3" id="KW-1185">Reference proteome</keyword>
<evidence type="ECO:0000313" key="2">
    <source>
        <dbReference type="EMBL" id="TKW19268.1"/>
    </source>
</evidence>
<accession>A0A4U6USA1</accession>